<dbReference type="GeneID" id="103523013"/>
<feature type="non-terminal residue" evidence="3">
    <location>
        <position position="1"/>
    </location>
</feature>
<keyword evidence="1" id="KW-1133">Transmembrane helix</keyword>
<dbReference type="Proteomes" id="UP000079169">
    <property type="component" value="Unplaced"/>
</dbReference>
<gene>
    <name evidence="3" type="primary">LOC103523013</name>
</gene>
<keyword evidence="1" id="KW-0472">Membrane</keyword>
<organism evidence="2 3">
    <name type="scientific">Diaphorina citri</name>
    <name type="common">Asian citrus psyllid</name>
    <dbReference type="NCBI Taxonomy" id="121845"/>
    <lineage>
        <taxon>Eukaryota</taxon>
        <taxon>Metazoa</taxon>
        <taxon>Ecdysozoa</taxon>
        <taxon>Arthropoda</taxon>
        <taxon>Hexapoda</taxon>
        <taxon>Insecta</taxon>
        <taxon>Pterygota</taxon>
        <taxon>Neoptera</taxon>
        <taxon>Paraneoptera</taxon>
        <taxon>Hemiptera</taxon>
        <taxon>Sternorrhyncha</taxon>
        <taxon>Psylloidea</taxon>
        <taxon>Psyllidae</taxon>
        <taxon>Diaphorininae</taxon>
        <taxon>Diaphorina</taxon>
    </lineage>
</organism>
<evidence type="ECO:0000256" key="1">
    <source>
        <dbReference type="SAM" id="Phobius"/>
    </source>
</evidence>
<feature type="transmembrane region" description="Helical" evidence="1">
    <location>
        <begin position="39"/>
        <end position="57"/>
    </location>
</feature>
<evidence type="ECO:0000313" key="2">
    <source>
        <dbReference type="Proteomes" id="UP000079169"/>
    </source>
</evidence>
<dbReference type="KEGG" id="dci:103523013"/>
<proteinExistence type="predicted"/>
<dbReference type="AlphaFoldDB" id="A0A1S3DRB0"/>
<reference evidence="3" key="1">
    <citation type="submission" date="2025-08" db="UniProtKB">
        <authorList>
            <consortium name="RefSeq"/>
        </authorList>
    </citation>
    <scope>IDENTIFICATION</scope>
</reference>
<evidence type="ECO:0000313" key="3">
    <source>
        <dbReference type="RefSeq" id="XP_008486313.2"/>
    </source>
</evidence>
<protein>
    <submittedName>
        <fullName evidence="3">Uncharacterized protein LOC103523013</fullName>
    </submittedName>
</protein>
<dbReference type="RefSeq" id="XP_008486313.2">
    <property type="nucleotide sequence ID" value="XM_008488091.2"/>
</dbReference>
<name>A0A1S3DRB0_DIACI</name>
<keyword evidence="1" id="KW-0812">Transmembrane</keyword>
<dbReference type="PaxDb" id="121845-A0A1S3DRB0"/>
<sequence>NAQFSTIFFQNSAASYEFSPLWIDFYKARLFTVGWSLDLGWGGVTLCVLTSIFWILLSKMMRYNPITSVVHSHHHHQGAGQS</sequence>
<keyword evidence="2" id="KW-1185">Reference proteome</keyword>
<accession>A0A1S3DRB0</accession>